<sequence>MTRNTIKVWHAPEFGGAEMLKGTYVRHAYPWHAHEDLSLGLVMGGAIELRTRTGSGLATAGSFVLINSEELHRGSPAGGDGWICRTIHVHPEAIRAAADEQRTIGRRDTASFKGPTFRDAELTQLLLDLHRQSERGGSALQRQSLFVALLSSLLERHVRDPINARSGREEPRAVALARSFLDENLSDKVTLDELACEVGLTPFRLLRSFQKATGITPHQYQLQARVRQAHARLRLDESLAEIALDVGFADQAHMTRVFKAIMGATPGQFRMAANRGSVGHVGSKILSF</sequence>
<evidence type="ECO:0000259" key="4">
    <source>
        <dbReference type="PROSITE" id="PS01124"/>
    </source>
</evidence>
<evidence type="ECO:0000256" key="2">
    <source>
        <dbReference type="ARBA" id="ARBA00023125"/>
    </source>
</evidence>
<accession>A0A916ZZJ1</accession>
<dbReference type="InterPro" id="IPR018060">
    <property type="entry name" value="HTH_AraC"/>
</dbReference>
<dbReference type="SUPFAM" id="SSF51215">
    <property type="entry name" value="Regulatory protein AraC"/>
    <property type="match status" value="1"/>
</dbReference>
<dbReference type="EMBL" id="BMIQ01000009">
    <property type="protein sequence ID" value="GGE20183.1"/>
    <property type="molecule type" value="Genomic_DNA"/>
</dbReference>
<dbReference type="PANTHER" id="PTHR46796:SF2">
    <property type="entry name" value="TRANSCRIPTIONAL REGULATORY PROTEIN"/>
    <property type="match status" value="1"/>
</dbReference>
<dbReference type="Pfam" id="PF02311">
    <property type="entry name" value="AraC_binding"/>
    <property type="match status" value="1"/>
</dbReference>
<keyword evidence="2" id="KW-0238">DNA-binding</keyword>
<proteinExistence type="predicted"/>
<keyword evidence="3" id="KW-0804">Transcription</keyword>
<reference evidence="5" key="1">
    <citation type="journal article" date="2014" name="Int. J. Syst. Evol. Microbiol.">
        <title>Complete genome sequence of Corynebacterium casei LMG S-19264T (=DSM 44701T), isolated from a smear-ripened cheese.</title>
        <authorList>
            <consortium name="US DOE Joint Genome Institute (JGI-PGF)"/>
            <person name="Walter F."/>
            <person name="Albersmeier A."/>
            <person name="Kalinowski J."/>
            <person name="Ruckert C."/>
        </authorList>
    </citation>
    <scope>NUCLEOTIDE SEQUENCE</scope>
    <source>
        <strain evidence="5">CGMCC 1.15367</strain>
    </source>
</reference>
<dbReference type="GO" id="GO:0043565">
    <property type="term" value="F:sequence-specific DNA binding"/>
    <property type="evidence" value="ECO:0007669"/>
    <property type="project" value="InterPro"/>
</dbReference>
<dbReference type="GO" id="GO:0003700">
    <property type="term" value="F:DNA-binding transcription factor activity"/>
    <property type="evidence" value="ECO:0007669"/>
    <property type="project" value="InterPro"/>
</dbReference>
<dbReference type="PANTHER" id="PTHR46796">
    <property type="entry name" value="HTH-TYPE TRANSCRIPTIONAL ACTIVATOR RHAS-RELATED"/>
    <property type="match status" value="1"/>
</dbReference>
<dbReference type="Pfam" id="PF12833">
    <property type="entry name" value="HTH_18"/>
    <property type="match status" value="1"/>
</dbReference>
<dbReference type="InterPro" id="IPR037923">
    <property type="entry name" value="HTH-like"/>
</dbReference>
<keyword evidence="6" id="KW-1185">Reference proteome</keyword>
<organism evidence="5 6">
    <name type="scientific">Aureimonas endophytica</name>
    <dbReference type="NCBI Taxonomy" id="2027858"/>
    <lineage>
        <taxon>Bacteria</taxon>
        <taxon>Pseudomonadati</taxon>
        <taxon>Pseudomonadota</taxon>
        <taxon>Alphaproteobacteria</taxon>
        <taxon>Hyphomicrobiales</taxon>
        <taxon>Aurantimonadaceae</taxon>
        <taxon>Aureimonas</taxon>
    </lineage>
</organism>
<evidence type="ECO:0000313" key="6">
    <source>
        <dbReference type="Proteomes" id="UP000644699"/>
    </source>
</evidence>
<dbReference type="InterPro" id="IPR003313">
    <property type="entry name" value="AraC-bd"/>
</dbReference>
<dbReference type="Gene3D" id="1.10.10.60">
    <property type="entry name" value="Homeodomain-like"/>
    <property type="match status" value="2"/>
</dbReference>
<gene>
    <name evidence="5" type="ORF">GCM10011390_44290</name>
</gene>
<reference evidence="5" key="2">
    <citation type="submission" date="2020-09" db="EMBL/GenBank/DDBJ databases">
        <authorList>
            <person name="Sun Q."/>
            <person name="Zhou Y."/>
        </authorList>
    </citation>
    <scope>NUCLEOTIDE SEQUENCE</scope>
    <source>
        <strain evidence="5">CGMCC 1.15367</strain>
    </source>
</reference>
<name>A0A916ZZJ1_9HYPH</name>
<dbReference type="Proteomes" id="UP000644699">
    <property type="component" value="Unassembled WGS sequence"/>
</dbReference>
<dbReference type="AlphaFoldDB" id="A0A916ZZJ1"/>
<dbReference type="InterPro" id="IPR009057">
    <property type="entry name" value="Homeodomain-like_sf"/>
</dbReference>
<keyword evidence="1" id="KW-0805">Transcription regulation</keyword>
<dbReference type="InterPro" id="IPR050204">
    <property type="entry name" value="AraC_XylS_family_regulators"/>
</dbReference>
<dbReference type="PROSITE" id="PS01124">
    <property type="entry name" value="HTH_ARAC_FAMILY_2"/>
    <property type="match status" value="1"/>
</dbReference>
<dbReference type="SMART" id="SM00342">
    <property type="entry name" value="HTH_ARAC"/>
    <property type="match status" value="1"/>
</dbReference>
<feature type="domain" description="HTH araC/xylS-type" evidence="4">
    <location>
        <begin position="175"/>
        <end position="272"/>
    </location>
</feature>
<evidence type="ECO:0000256" key="1">
    <source>
        <dbReference type="ARBA" id="ARBA00023015"/>
    </source>
</evidence>
<protein>
    <submittedName>
        <fullName evidence="5">Transcriptional regulator</fullName>
    </submittedName>
</protein>
<comment type="caution">
    <text evidence="5">The sequence shown here is derived from an EMBL/GenBank/DDBJ whole genome shotgun (WGS) entry which is preliminary data.</text>
</comment>
<dbReference type="SUPFAM" id="SSF46689">
    <property type="entry name" value="Homeodomain-like"/>
    <property type="match status" value="2"/>
</dbReference>
<evidence type="ECO:0000313" key="5">
    <source>
        <dbReference type="EMBL" id="GGE20183.1"/>
    </source>
</evidence>
<evidence type="ECO:0000256" key="3">
    <source>
        <dbReference type="ARBA" id="ARBA00023163"/>
    </source>
</evidence>
<dbReference type="RefSeq" id="WP_188912416.1">
    <property type="nucleotide sequence ID" value="NZ_BMIQ01000009.1"/>
</dbReference>